<keyword evidence="2 7" id="KW-0378">Hydrolase</keyword>
<feature type="compositionally biased region" description="Basic and acidic residues" evidence="8">
    <location>
        <begin position="508"/>
        <end position="538"/>
    </location>
</feature>
<evidence type="ECO:0000256" key="5">
    <source>
        <dbReference type="ARBA" id="ARBA00038437"/>
    </source>
</evidence>
<evidence type="ECO:0000256" key="6">
    <source>
        <dbReference type="PROSITE-ProRule" id="PRU00552"/>
    </source>
</evidence>
<dbReference type="InterPro" id="IPR044742">
    <property type="entry name" value="DEAD/DEAH_RhlB"/>
</dbReference>
<dbReference type="PROSITE" id="PS51192">
    <property type="entry name" value="HELICASE_ATP_BIND_1"/>
    <property type="match status" value="1"/>
</dbReference>
<evidence type="ECO:0000256" key="7">
    <source>
        <dbReference type="RuleBase" id="RU000492"/>
    </source>
</evidence>
<dbReference type="Pfam" id="PF00270">
    <property type="entry name" value="DEAD"/>
    <property type="match status" value="1"/>
</dbReference>
<gene>
    <name evidence="12" type="primary">deaD</name>
    <name evidence="12" type="ORF">LMG26788_02773</name>
</gene>
<keyword evidence="3 7" id="KW-0347">Helicase</keyword>
<dbReference type="Pfam" id="PF00271">
    <property type="entry name" value="Helicase_C"/>
    <property type="match status" value="1"/>
</dbReference>
<evidence type="ECO:0000313" key="12">
    <source>
        <dbReference type="EMBL" id="CAB3870953.1"/>
    </source>
</evidence>
<dbReference type="CDD" id="cd18787">
    <property type="entry name" value="SF2_C_DEAD"/>
    <property type="match status" value="1"/>
</dbReference>
<feature type="domain" description="Helicase ATP-binding" evidence="9">
    <location>
        <begin position="32"/>
        <end position="207"/>
    </location>
</feature>
<evidence type="ECO:0000256" key="4">
    <source>
        <dbReference type="ARBA" id="ARBA00022840"/>
    </source>
</evidence>
<accession>A0A6S7D2S3</accession>
<keyword evidence="1 7" id="KW-0547">Nucleotide-binding</keyword>
<evidence type="ECO:0000256" key="8">
    <source>
        <dbReference type="SAM" id="MobiDB-lite"/>
    </source>
</evidence>
<evidence type="ECO:0000256" key="2">
    <source>
        <dbReference type="ARBA" id="ARBA00022801"/>
    </source>
</evidence>
<dbReference type="RefSeq" id="WP_175141004.1">
    <property type="nucleotide sequence ID" value="NZ_CADIKZ010000007.1"/>
</dbReference>
<feature type="compositionally biased region" description="Basic and acidic residues" evidence="8">
    <location>
        <begin position="409"/>
        <end position="419"/>
    </location>
</feature>
<feature type="compositionally biased region" description="Basic and acidic residues" evidence="8">
    <location>
        <begin position="546"/>
        <end position="569"/>
    </location>
</feature>
<dbReference type="EC" id="3.6.4.13" evidence="12"/>
<dbReference type="GO" id="GO:0005524">
    <property type="term" value="F:ATP binding"/>
    <property type="evidence" value="ECO:0007669"/>
    <property type="project" value="UniProtKB-KW"/>
</dbReference>
<protein>
    <submittedName>
        <fullName evidence="12">ATP-dependent RNA helicase DeaD</fullName>
        <ecNumber evidence="12">3.6.4.13</ecNumber>
    </submittedName>
</protein>
<feature type="compositionally biased region" description="Basic and acidic residues" evidence="8">
    <location>
        <begin position="452"/>
        <end position="472"/>
    </location>
</feature>
<dbReference type="CDD" id="cd00268">
    <property type="entry name" value="DEADc"/>
    <property type="match status" value="1"/>
</dbReference>
<dbReference type="PROSITE" id="PS51195">
    <property type="entry name" value="Q_MOTIF"/>
    <property type="match status" value="1"/>
</dbReference>
<feature type="compositionally biased region" description="Basic residues" evidence="8">
    <location>
        <begin position="575"/>
        <end position="585"/>
    </location>
</feature>
<evidence type="ECO:0000256" key="1">
    <source>
        <dbReference type="ARBA" id="ARBA00022741"/>
    </source>
</evidence>
<dbReference type="GO" id="GO:0003676">
    <property type="term" value="F:nucleic acid binding"/>
    <property type="evidence" value="ECO:0007669"/>
    <property type="project" value="InterPro"/>
</dbReference>
<feature type="domain" description="DEAD-box RNA helicase Q" evidence="11">
    <location>
        <begin position="1"/>
        <end position="29"/>
    </location>
</feature>
<proteinExistence type="inferred from homology"/>
<name>A0A6S7D2S3_9BURK</name>
<evidence type="ECO:0000259" key="9">
    <source>
        <dbReference type="PROSITE" id="PS51192"/>
    </source>
</evidence>
<dbReference type="GO" id="GO:0005829">
    <property type="term" value="C:cytosol"/>
    <property type="evidence" value="ECO:0007669"/>
    <property type="project" value="TreeGrafter"/>
</dbReference>
<keyword evidence="4 7" id="KW-0067">ATP-binding</keyword>
<evidence type="ECO:0000256" key="3">
    <source>
        <dbReference type="ARBA" id="ARBA00022806"/>
    </source>
</evidence>
<evidence type="ECO:0000259" key="11">
    <source>
        <dbReference type="PROSITE" id="PS51195"/>
    </source>
</evidence>
<dbReference type="InterPro" id="IPR014001">
    <property type="entry name" value="Helicase_ATP-bd"/>
</dbReference>
<evidence type="ECO:0000259" key="10">
    <source>
        <dbReference type="PROSITE" id="PS51194"/>
    </source>
</evidence>
<feature type="domain" description="Helicase C-terminal" evidence="10">
    <location>
        <begin position="235"/>
        <end position="380"/>
    </location>
</feature>
<dbReference type="EMBL" id="CADIKZ010000007">
    <property type="protein sequence ID" value="CAB3870953.1"/>
    <property type="molecule type" value="Genomic_DNA"/>
</dbReference>
<sequence>MSFENLGLAPALLSALQEAGFTTPTTVQASAIPQALAGHDLMVSSQTGSGKTAAFMLPALHRIAQTPANKGVGVQVLVLAPTRELALQVTEATAAYGRKLADLRTATVVGGMPYGAQLKALSRRVDVLVATPGRLIDHLNSGRVKLNTVHTLVLDEADRMLDMGFIEDIETIVSRLPADRQTLLFSATLDGTVAKLAARMMRDPQRIEVAGAKEKHTNITQSLLYADDASHKMQLLDHVLRDATLDQAIVFTSTKRGADDLADRLADQGFAAAALHGDMNQRQRTRTLSQLQRGQLRILVATDVAARGIDVQGISHAVNFDLPMQAEDYVHRIGRTGRAGRNGLAFTLATHSERHKVRRIEHYIGQSITPEVIAGLEPKRTPRPSTGGAPRGGKPFGKRPGGFGGGYQGHREGGSREGRSFGGPRGEFKPREGGYQGAREGGAGGYQGNRPFGDRPARSFSDRPSFGDRPQREGGYQGNRPFGDRPQREGGFRGGDRDARPSFSDRPSFGDRPQRDPRPFNERAPREGGFRGGDRDSRPSFSDRPSFGDRPQREGGFRGSDRPSFDKRPGGPAKRFNKPAGARRG</sequence>
<dbReference type="InterPro" id="IPR014014">
    <property type="entry name" value="RNA_helicase_DEAD_Q_motif"/>
</dbReference>
<feature type="region of interest" description="Disordered" evidence="8">
    <location>
        <begin position="374"/>
        <end position="585"/>
    </location>
</feature>
<dbReference type="PANTHER" id="PTHR47959:SF17">
    <property type="entry name" value="ATP-DEPENDENT RNA HELICASE DEAD BOX FAMILY"/>
    <property type="match status" value="1"/>
</dbReference>
<dbReference type="SMART" id="SM00490">
    <property type="entry name" value="HELICc"/>
    <property type="match status" value="1"/>
</dbReference>
<feature type="compositionally biased region" description="Gly residues" evidence="8">
    <location>
        <begin position="389"/>
        <end position="408"/>
    </location>
</feature>
<feature type="compositionally biased region" description="Basic and acidic residues" evidence="8">
    <location>
        <begin position="482"/>
        <end position="500"/>
    </location>
</feature>
<reference evidence="12 13" key="1">
    <citation type="submission" date="2020-04" db="EMBL/GenBank/DDBJ databases">
        <authorList>
            <person name="De Canck E."/>
        </authorList>
    </citation>
    <scope>NUCLEOTIDE SEQUENCE [LARGE SCALE GENOMIC DNA]</scope>
    <source>
        <strain evidence="12 13">LMG 26788</strain>
    </source>
</reference>
<dbReference type="SMART" id="SM00487">
    <property type="entry name" value="DEXDc"/>
    <property type="match status" value="1"/>
</dbReference>
<dbReference type="PROSITE" id="PS00039">
    <property type="entry name" value="DEAD_ATP_HELICASE"/>
    <property type="match status" value="1"/>
</dbReference>
<dbReference type="Proteomes" id="UP000494203">
    <property type="component" value="Unassembled WGS sequence"/>
</dbReference>
<dbReference type="InterPro" id="IPR050079">
    <property type="entry name" value="DEAD_box_RNA_helicase"/>
</dbReference>
<dbReference type="PROSITE" id="PS51194">
    <property type="entry name" value="HELICASE_CTER"/>
    <property type="match status" value="1"/>
</dbReference>
<dbReference type="Gene3D" id="3.40.50.300">
    <property type="entry name" value="P-loop containing nucleotide triphosphate hydrolases"/>
    <property type="match status" value="2"/>
</dbReference>
<dbReference type="InterPro" id="IPR001650">
    <property type="entry name" value="Helicase_C-like"/>
</dbReference>
<dbReference type="AlphaFoldDB" id="A0A6S7D2S3"/>
<organism evidence="12 13">
    <name type="scientific">Achromobacter pulmonis</name>
    <dbReference type="NCBI Taxonomy" id="1389932"/>
    <lineage>
        <taxon>Bacteria</taxon>
        <taxon>Pseudomonadati</taxon>
        <taxon>Pseudomonadota</taxon>
        <taxon>Betaproteobacteria</taxon>
        <taxon>Burkholderiales</taxon>
        <taxon>Alcaligenaceae</taxon>
        <taxon>Achromobacter</taxon>
    </lineage>
</organism>
<feature type="short sequence motif" description="Q motif" evidence="6">
    <location>
        <begin position="1"/>
        <end position="29"/>
    </location>
</feature>
<keyword evidence="13" id="KW-1185">Reference proteome</keyword>
<dbReference type="PANTHER" id="PTHR47959">
    <property type="entry name" value="ATP-DEPENDENT RNA HELICASE RHLE-RELATED"/>
    <property type="match status" value="1"/>
</dbReference>
<dbReference type="SUPFAM" id="SSF52540">
    <property type="entry name" value="P-loop containing nucleoside triphosphate hydrolases"/>
    <property type="match status" value="1"/>
</dbReference>
<dbReference type="InterPro" id="IPR000629">
    <property type="entry name" value="RNA-helicase_DEAD-box_CS"/>
</dbReference>
<dbReference type="InterPro" id="IPR027417">
    <property type="entry name" value="P-loop_NTPase"/>
</dbReference>
<feature type="compositionally biased region" description="Gly residues" evidence="8">
    <location>
        <begin position="434"/>
        <end position="447"/>
    </location>
</feature>
<dbReference type="GO" id="GO:0003724">
    <property type="term" value="F:RNA helicase activity"/>
    <property type="evidence" value="ECO:0007669"/>
    <property type="project" value="UniProtKB-EC"/>
</dbReference>
<dbReference type="InterPro" id="IPR011545">
    <property type="entry name" value="DEAD/DEAH_box_helicase_dom"/>
</dbReference>
<evidence type="ECO:0000313" key="13">
    <source>
        <dbReference type="Proteomes" id="UP000494203"/>
    </source>
</evidence>
<comment type="similarity">
    <text evidence="5 7">Belongs to the DEAD box helicase family.</text>
</comment>
<dbReference type="GO" id="GO:0016787">
    <property type="term" value="F:hydrolase activity"/>
    <property type="evidence" value="ECO:0007669"/>
    <property type="project" value="UniProtKB-KW"/>
</dbReference>